<keyword evidence="3" id="KW-1185">Reference proteome</keyword>
<comment type="caution">
    <text evidence="2">The sequence shown here is derived from an EMBL/GenBank/DDBJ whole genome shotgun (WGS) entry which is preliminary data.</text>
</comment>
<dbReference type="Proteomes" id="UP000443582">
    <property type="component" value="Unassembled WGS sequence"/>
</dbReference>
<keyword evidence="2" id="KW-0808">Transferase</keyword>
<dbReference type="Pfam" id="PF14681">
    <property type="entry name" value="UPRTase"/>
    <property type="match status" value="1"/>
</dbReference>
<organism evidence="2 3">
    <name type="scientific">Halobacteriovorax vibrionivorans</name>
    <dbReference type="NCBI Taxonomy" id="2152716"/>
    <lineage>
        <taxon>Bacteria</taxon>
        <taxon>Pseudomonadati</taxon>
        <taxon>Bdellovibrionota</taxon>
        <taxon>Bacteriovoracia</taxon>
        <taxon>Bacteriovoracales</taxon>
        <taxon>Halobacteriovoraceae</taxon>
        <taxon>Halobacteriovorax</taxon>
    </lineage>
</organism>
<accession>A0ABY0IGX2</accession>
<dbReference type="InterPro" id="IPR000836">
    <property type="entry name" value="PRTase_dom"/>
</dbReference>
<evidence type="ECO:0000259" key="1">
    <source>
        <dbReference type="Pfam" id="PF14681"/>
    </source>
</evidence>
<dbReference type="GO" id="GO:0016757">
    <property type="term" value="F:glycosyltransferase activity"/>
    <property type="evidence" value="ECO:0007669"/>
    <property type="project" value="UniProtKB-KW"/>
</dbReference>
<dbReference type="EMBL" id="QDKL01000002">
    <property type="protein sequence ID" value="RZF21755.1"/>
    <property type="molecule type" value="Genomic_DNA"/>
</dbReference>
<reference evidence="3" key="1">
    <citation type="journal article" date="2019" name="Int. J. Syst. Evol. Microbiol.">
        <title>Halobacteriovorax valvorus sp. nov., a novel prokaryotic predator isolated from coastal seawater of China.</title>
        <authorList>
            <person name="Chen M.-X."/>
        </authorList>
    </citation>
    <scope>NUCLEOTIDE SEQUENCE [LARGE SCALE GENOMIC DNA]</scope>
    <source>
        <strain evidence="3">BL9</strain>
    </source>
</reference>
<evidence type="ECO:0000313" key="3">
    <source>
        <dbReference type="Proteomes" id="UP000443582"/>
    </source>
</evidence>
<evidence type="ECO:0000313" key="2">
    <source>
        <dbReference type="EMBL" id="RZF21755.1"/>
    </source>
</evidence>
<dbReference type="RefSeq" id="WP_115361460.1">
    <property type="nucleotide sequence ID" value="NZ_QDKL01000002.1"/>
</dbReference>
<protein>
    <submittedName>
        <fullName evidence="2">Uracil phosphoribosyltransferase</fullName>
    </submittedName>
</protein>
<name>A0ABY0IGX2_9BACT</name>
<keyword evidence="2" id="KW-0328">Glycosyltransferase</keyword>
<dbReference type="Gene3D" id="3.40.50.2020">
    <property type="match status" value="1"/>
</dbReference>
<feature type="domain" description="Phosphoribosyltransferase" evidence="1">
    <location>
        <begin position="36"/>
        <end position="243"/>
    </location>
</feature>
<sequence length="280" mass="31149">MKTQSKISKLKDVHYESNDFKISQIEHKYGENVYILSNPLAESLLARFSNEGVIQPELNHLIQKLYFILLEAVLGNSFPKEVIEVRSRMAGLTDKAVFDQEVIKKEQPVVCVDLARAGTFPSHVCFENLNYFLNSSLIRQDHFYVNRKVDENEQVIGVDVSGSKIGGGQEGAIVILPDPMGATGGSMSFAVGHYKDQVKGKALKYISINLIVTPEYIKRMQKDHPDVEIYALRLDRGLSPEHVLKTVPGTLWDEEVGLTGKQYIVPGAGGVGEILNNSFV</sequence>
<dbReference type="SUPFAM" id="SSF53271">
    <property type="entry name" value="PRTase-like"/>
    <property type="match status" value="1"/>
</dbReference>
<proteinExistence type="predicted"/>
<gene>
    <name evidence="2" type="ORF">DAY19_08685</name>
</gene>
<dbReference type="InterPro" id="IPR029057">
    <property type="entry name" value="PRTase-like"/>
</dbReference>